<feature type="region of interest" description="Disordered" evidence="1">
    <location>
        <begin position="1"/>
        <end position="25"/>
    </location>
</feature>
<proteinExistence type="predicted"/>
<feature type="region of interest" description="Disordered" evidence="1">
    <location>
        <begin position="49"/>
        <end position="68"/>
    </location>
</feature>
<keyword evidence="5" id="KW-1185">Reference proteome</keyword>
<dbReference type="CDD" id="cd00146">
    <property type="entry name" value="PKD"/>
    <property type="match status" value="1"/>
</dbReference>
<protein>
    <recommendedName>
        <fullName evidence="3">PKD domain-containing protein</fullName>
    </recommendedName>
</protein>
<dbReference type="SUPFAM" id="SSF50952">
    <property type="entry name" value="Soluble quinoprotein glucose dehydrogenase"/>
    <property type="match status" value="1"/>
</dbReference>
<feature type="chain" id="PRO_5045356558" description="PKD domain-containing protein" evidence="2">
    <location>
        <begin position="50"/>
        <end position="731"/>
    </location>
</feature>
<feature type="domain" description="PKD" evidence="3">
    <location>
        <begin position="532"/>
        <end position="622"/>
    </location>
</feature>
<dbReference type="EMBL" id="BAAALV010000002">
    <property type="protein sequence ID" value="GAA1908184.1"/>
    <property type="molecule type" value="Genomic_DNA"/>
</dbReference>
<evidence type="ECO:0000256" key="2">
    <source>
        <dbReference type="SAM" id="SignalP"/>
    </source>
</evidence>
<dbReference type="InterPro" id="IPR000601">
    <property type="entry name" value="PKD_dom"/>
</dbReference>
<name>A0ABP5A9Y8_9MICC</name>
<dbReference type="InterPro" id="IPR013783">
    <property type="entry name" value="Ig-like_fold"/>
</dbReference>
<evidence type="ECO:0000313" key="4">
    <source>
        <dbReference type="EMBL" id="GAA1908184.1"/>
    </source>
</evidence>
<dbReference type="InterPro" id="IPR035986">
    <property type="entry name" value="PKD_dom_sf"/>
</dbReference>
<dbReference type="InterPro" id="IPR011042">
    <property type="entry name" value="6-blade_b-propeller_TolB-like"/>
</dbReference>
<reference evidence="5" key="1">
    <citation type="journal article" date="2019" name="Int. J. Syst. Evol. Microbiol.">
        <title>The Global Catalogue of Microorganisms (GCM) 10K type strain sequencing project: providing services to taxonomists for standard genome sequencing and annotation.</title>
        <authorList>
            <consortium name="The Broad Institute Genomics Platform"/>
            <consortium name="The Broad Institute Genome Sequencing Center for Infectious Disease"/>
            <person name="Wu L."/>
            <person name="Ma J."/>
        </authorList>
    </citation>
    <scope>NUCLEOTIDE SEQUENCE [LARGE SCALE GENOMIC DNA]</scope>
    <source>
        <strain evidence="5">JCM 13316</strain>
    </source>
</reference>
<dbReference type="SMART" id="SM00089">
    <property type="entry name" value="PKD"/>
    <property type="match status" value="1"/>
</dbReference>
<comment type="caution">
    <text evidence="4">The sequence shown here is derived from an EMBL/GenBank/DDBJ whole genome shotgun (WGS) entry which is preliminary data.</text>
</comment>
<organism evidence="4 5">
    <name type="scientific">Arthrobacter gandavensis</name>
    <dbReference type="NCBI Taxonomy" id="169960"/>
    <lineage>
        <taxon>Bacteria</taxon>
        <taxon>Bacillati</taxon>
        <taxon>Actinomycetota</taxon>
        <taxon>Actinomycetes</taxon>
        <taxon>Micrococcales</taxon>
        <taxon>Micrococcaceae</taxon>
        <taxon>Arthrobacter</taxon>
    </lineage>
</organism>
<evidence type="ECO:0000259" key="3">
    <source>
        <dbReference type="PROSITE" id="PS50093"/>
    </source>
</evidence>
<dbReference type="Pfam" id="PF18911">
    <property type="entry name" value="PKD_4"/>
    <property type="match status" value="1"/>
</dbReference>
<gene>
    <name evidence="4" type="ORF">GCM10009688_10360</name>
</gene>
<evidence type="ECO:0000313" key="5">
    <source>
        <dbReference type="Proteomes" id="UP001500784"/>
    </source>
</evidence>
<sequence length="731" mass="78169">MTVKRHGLAQSPGHQADAKTSARRTRRTGAALALAALMAVSLAAVPAQAKPKPAPPTAPPDSAFQKVTLNDYPGEPVDLAVLPNSDVLHTTRQGEVWLNDAESGLNTLAATVDVYEHDEEGLQSIAVDPNFGKKGNNWVYMYYSPPLDTPVDDPATPGINEGDAPTTGTAEDFEPFKGYLQLSRFQFDGSTINMDSEQRMLQVPVDRGTCCHVGGDIVFDAKGNLYLSTGDDTNPFSSGGYTPIDERPEVNPAFDAQRTSANTNDLRGKVLRITPTKDGGYTIPKGNLFAPGTPLTRPEIYVMGLRNPFRIELNQKTGELFIGDYSPDAGTADPLRGPAGTGKWAVVTEPSNYGWPYCATAELPYVDYDFATGTSGEPFNCAAPVNESPNNTGMRELPPVAQPQVWYSYGPSPEFPELGTGGIGPMAGPVYHFDKKASKGRAPVAWPEYYDGKSFLYEWTRDYIKAMTTKGGALVSIEDVVDSLIVDNPMDMEFGPNGALYVLEYGDGYFGENPDAQLSRIDFIGEGGNHTPVAVATGTPTVGMSPLTVQFSSAGTTDADGDRLRYAWDFNSDGVVDSREPNPTYTYGEIGTYTANLQVTDQGGKHRGKYSSAEVFIEVGNQAPVVEFVTPVAGQSFQFGDTVSYEVRVTDDQPVDCSRVQVTYILGHDNHGHPQTTTTGCTGSIVTTVPEGHDPATDNLSGVFSASYTDSGDGGTGPLTGTAEVVLVPGN</sequence>
<dbReference type="PANTHER" id="PTHR19328">
    <property type="entry name" value="HEDGEHOG-INTERACTING PROTEIN"/>
    <property type="match status" value="1"/>
</dbReference>
<dbReference type="SUPFAM" id="SSF49299">
    <property type="entry name" value="PKD domain"/>
    <property type="match status" value="1"/>
</dbReference>
<dbReference type="Proteomes" id="UP001500784">
    <property type="component" value="Unassembled WGS sequence"/>
</dbReference>
<evidence type="ECO:0000256" key="1">
    <source>
        <dbReference type="SAM" id="MobiDB-lite"/>
    </source>
</evidence>
<accession>A0ABP5A9Y8</accession>
<dbReference type="InterPro" id="IPR012938">
    <property type="entry name" value="Glc/Sorbosone_DH"/>
</dbReference>
<dbReference type="PROSITE" id="PS50093">
    <property type="entry name" value="PKD"/>
    <property type="match status" value="1"/>
</dbReference>
<dbReference type="InterPro" id="IPR011041">
    <property type="entry name" value="Quinoprot_gluc/sorb_DH_b-prop"/>
</dbReference>
<feature type="signal peptide" evidence="2">
    <location>
        <begin position="1"/>
        <end position="49"/>
    </location>
</feature>
<dbReference type="Pfam" id="PF07995">
    <property type="entry name" value="GSDH"/>
    <property type="match status" value="1"/>
</dbReference>
<keyword evidence="2" id="KW-0732">Signal</keyword>
<dbReference type="Gene3D" id="2.120.10.30">
    <property type="entry name" value="TolB, C-terminal domain"/>
    <property type="match status" value="1"/>
</dbReference>
<dbReference type="Gene3D" id="2.60.40.10">
    <property type="entry name" value="Immunoglobulins"/>
    <property type="match status" value="1"/>
</dbReference>
<dbReference type="PANTHER" id="PTHR19328:SF75">
    <property type="entry name" value="ALDOSE SUGAR DEHYDROGENASE YLII"/>
    <property type="match status" value="1"/>
</dbReference>
<dbReference type="InterPro" id="IPR022409">
    <property type="entry name" value="PKD/Chitinase_dom"/>
</dbReference>